<reference evidence="2 3" key="1">
    <citation type="submission" date="2016-10" db="EMBL/GenBank/DDBJ databases">
        <title>Arsenicibacter rosenii gen. nov., sp. nov., an efficient arsenic-methylating bacterium isolated from an arsenic-contaminated paddy soil.</title>
        <authorList>
            <person name="Huang K."/>
        </authorList>
    </citation>
    <scope>NUCLEOTIDE SEQUENCE [LARGE SCALE GENOMIC DNA]</scope>
    <source>
        <strain evidence="2 3">SM-1</strain>
    </source>
</reference>
<sequence length="271" mass="29343">MIKTAYQQELKFAGTCQKGNKGKAVKQIQEWLNLSVPRFPNATLATTVDSDYGSATEKAVKNFQKAAGLPVTGIVTEEVFTVLSSPLKKAFTIPAKQPDFRKQVLQIAQNHLTLKAIELQADDAQNLGPWVRSYCDGFDGSPFKWCMGFVQSVLDIASTAHGKSFTSLMPQTLSCDVVAMAGKQKGVLIDNAAVRKAPEKVKAGDVFLIRMAATSDWFHTGIITDIDGDVFETLEGNTDVKGSSNGTGVFARVRNFRKGVIDVFSIDGLSA</sequence>
<evidence type="ECO:0000259" key="1">
    <source>
        <dbReference type="Pfam" id="PF01471"/>
    </source>
</evidence>
<name>A0A1S2VJS9_9BACT</name>
<dbReference type="InterPro" id="IPR036365">
    <property type="entry name" value="PGBD-like_sf"/>
</dbReference>
<evidence type="ECO:0000313" key="3">
    <source>
        <dbReference type="Proteomes" id="UP000181790"/>
    </source>
</evidence>
<dbReference type="EMBL" id="MORL01000007">
    <property type="protein sequence ID" value="OIN58456.1"/>
    <property type="molecule type" value="Genomic_DNA"/>
</dbReference>
<accession>A0A1S2VJS9</accession>
<dbReference type="OrthoDB" id="9812621at2"/>
<protein>
    <submittedName>
        <fullName evidence="2">Peptidoglycan-binding protein</fullName>
    </submittedName>
</protein>
<dbReference type="RefSeq" id="WP_071504127.1">
    <property type="nucleotide sequence ID" value="NZ_MORL01000007.1"/>
</dbReference>
<dbReference type="InterPro" id="IPR036366">
    <property type="entry name" value="PGBDSf"/>
</dbReference>
<dbReference type="AlphaFoldDB" id="A0A1S2VJS9"/>
<proteinExistence type="predicted"/>
<organism evidence="2 3">
    <name type="scientific">Arsenicibacter rosenii</name>
    <dbReference type="NCBI Taxonomy" id="1750698"/>
    <lineage>
        <taxon>Bacteria</taxon>
        <taxon>Pseudomonadati</taxon>
        <taxon>Bacteroidota</taxon>
        <taxon>Cytophagia</taxon>
        <taxon>Cytophagales</taxon>
        <taxon>Spirosomataceae</taxon>
        <taxon>Arsenicibacter</taxon>
    </lineage>
</organism>
<dbReference type="Pfam" id="PF01471">
    <property type="entry name" value="PG_binding_1"/>
    <property type="match status" value="1"/>
</dbReference>
<evidence type="ECO:0000313" key="2">
    <source>
        <dbReference type="EMBL" id="OIN58456.1"/>
    </source>
</evidence>
<comment type="caution">
    <text evidence="2">The sequence shown here is derived from an EMBL/GenBank/DDBJ whole genome shotgun (WGS) entry which is preliminary data.</text>
</comment>
<feature type="domain" description="Peptidoglycan binding-like" evidence="1">
    <location>
        <begin position="22"/>
        <end position="83"/>
    </location>
</feature>
<dbReference type="Gene3D" id="1.10.101.10">
    <property type="entry name" value="PGBD-like superfamily/PGBD"/>
    <property type="match status" value="1"/>
</dbReference>
<dbReference type="SUPFAM" id="SSF47090">
    <property type="entry name" value="PGBD-like"/>
    <property type="match status" value="1"/>
</dbReference>
<dbReference type="InterPro" id="IPR002477">
    <property type="entry name" value="Peptidoglycan-bd-like"/>
</dbReference>
<keyword evidence="3" id="KW-1185">Reference proteome</keyword>
<dbReference type="Proteomes" id="UP000181790">
    <property type="component" value="Unassembled WGS sequence"/>
</dbReference>
<gene>
    <name evidence="2" type="ORF">BLX24_14520</name>
</gene>